<dbReference type="AlphaFoldDB" id="A0A8J4WGH3"/>
<sequence length="710" mass="80081">MKLLDIFSASESDFYGDKDDTLFNRLCTLVLCRNTFHDGLSEDISANCDSVLLRFFRRISSVCFYQATNDLQLLKIAVVIFFKYWTQLSTDTVSEVLRIFKDCCFSGDPHVFLVLLEATCYFLDSSCSLRDLKILDAVFEERICKLLLRKLDRHTNVHQRKSLLKLFAHLTVYNGTHDVIVSNNMIIKAFLPYLSPLSDTGQSYLINVFDVTRKFSTYMLPIALDSLISLEDTERLVSNADSSVRILYLLCVKGITFTSLDSSKTIALFAVHPQFSKICARAVAMVVRSESLSMCSELWTHLLSVWLSAISDSLCVSHAAKLRQLVQPVWDAVRGSRKLSTAVVCTSPHLLEQIINELLPNPNAIDSTEINTYHVILLNLLCIFIGPHIPHELVTNWLQTIWNRLCFLAKKPIHPTGLLELKALVDFSSRLVFLLSVQNNEQSVSTFLRNLLTHVKACENSVISSVFTHAFVVIMGVVKSCRNFPSNVQLILIDSLHSFICSQDYSVDLDITEMDLSFWNRKTLLTSLLNLFFHENTLTIEWSSDMVEPFFKFMTAISLHYELLLSNGEAYGLLLCLLLSFVMFNFFNCPSKKSVTASGYSDKWLLDTTAQLLHLEPSILVESKLVLHILRNLCRELNQLSKTDARNSDLNTLVSLVQKELSVALGINFLSDSPSSADLSCPDCGESSKQLLEDILINHPGTMTVDCSEG</sequence>
<dbReference type="Proteomes" id="UP000748531">
    <property type="component" value="Unassembled WGS sequence"/>
</dbReference>
<evidence type="ECO:0000313" key="1">
    <source>
        <dbReference type="EMBL" id="KAF5399336.1"/>
    </source>
</evidence>
<name>A0A8J4WGH3_9TREM</name>
<proteinExistence type="predicted"/>
<dbReference type="OrthoDB" id="6239113at2759"/>
<keyword evidence="2" id="KW-1185">Reference proteome</keyword>
<comment type="caution">
    <text evidence="1">The sequence shown here is derived from an EMBL/GenBank/DDBJ whole genome shotgun (WGS) entry which is preliminary data.</text>
</comment>
<organism evidence="1 2">
    <name type="scientific">Paragonimus heterotremus</name>
    <dbReference type="NCBI Taxonomy" id="100268"/>
    <lineage>
        <taxon>Eukaryota</taxon>
        <taxon>Metazoa</taxon>
        <taxon>Spiralia</taxon>
        <taxon>Lophotrochozoa</taxon>
        <taxon>Platyhelminthes</taxon>
        <taxon>Trematoda</taxon>
        <taxon>Digenea</taxon>
        <taxon>Plagiorchiida</taxon>
        <taxon>Troglotremata</taxon>
        <taxon>Troglotrematidae</taxon>
        <taxon>Paragonimus</taxon>
    </lineage>
</organism>
<gene>
    <name evidence="1" type="ORF">PHET_07480</name>
</gene>
<protein>
    <submittedName>
        <fullName evidence="1">Uncharacterized protein</fullName>
    </submittedName>
</protein>
<reference evidence="1" key="1">
    <citation type="submission" date="2019-05" db="EMBL/GenBank/DDBJ databases">
        <title>Annotation for the trematode Paragonimus heterotremus.</title>
        <authorList>
            <person name="Choi Y.-J."/>
        </authorList>
    </citation>
    <scope>NUCLEOTIDE SEQUENCE</scope>
    <source>
        <strain evidence="1">LC</strain>
    </source>
</reference>
<accession>A0A8J4WGH3</accession>
<dbReference type="EMBL" id="LUCH01004136">
    <property type="protein sequence ID" value="KAF5399336.1"/>
    <property type="molecule type" value="Genomic_DNA"/>
</dbReference>
<evidence type="ECO:0000313" key="2">
    <source>
        <dbReference type="Proteomes" id="UP000748531"/>
    </source>
</evidence>